<dbReference type="Pfam" id="PF01325">
    <property type="entry name" value="Fe_dep_repress"/>
    <property type="match status" value="1"/>
</dbReference>
<dbReference type="GO" id="GO:0046914">
    <property type="term" value="F:transition metal ion binding"/>
    <property type="evidence" value="ECO:0007669"/>
    <property type="project" value="InterPro"/>
</dbReference>
<keyword evidence="9" id="KW-1185">Reference proteome</keyword>
<dbReference type="Gene3D" id="1.10.60.10">
    <property type="entry name" value="Iron dependent repressor, metal binding and dimerisation domain"/>
    <property type="match status" value="1"/>
</dbReference>
<evidence type="ECO:0000256" key="3">
    <source>
        <dbReference type="ARBA" id="ARBA00023015"/>
    </source>
</evidence>
<dbReference type="GO" id="GO:0003677">
    <property type="term" value="F:DNA binding"/>
    <property type="evidence" value="ECO:0007669"/>
    <property type="project" value="UniProtKB-KW"/>
</dbReference>
<dbReference type="SUPFAM" id="SSF47979">
    <property type="entry name" value="Iron-dependent repressor protein, dimerization domain"/>
    <property type="match status" value="1"/>
</dbReference>
<dbReference type="InterPro" id="IPR038157">
    <property type="entry name" value="FeoA_core_dom"/>
</dbReference>
<dbReference type="Gene3D" id="2.30.30.90">
    <property type="match status" value="1"/>
</dbReference>
<comment type="function">
    <text evidence="6">In the presence of manganese, represses expression of mntH and mntS. Up-regulates expression of mntP.</text>
</comment>
<feature type="domain" description="HTH dtxR-type" evidence="7">
    <location>
        <begin position="1"/>
        <end position="64"/>
    </location>
</feature>
<dbReference type="OrthoDB" id="9791355at2"/>
<name>A0A386HT37_9BACT</name>
<dbReference type="AlphaFoldDB" id="A0A386HT37"/>
<dbReference type="InterPro" id="IPR036421">
    <property type="entry name" value="Fe_dep_repressor_sf"/>
</dbReference>
<dbReference type="Pfam" id="PF02742">
    <property type="entry name" value="Fe_dep_repr_C"/>
    <property type="match status" value="1"/>
</dbReference>
<dbReference type="InterPro" id="IPR022689">
    <property type="entry name" value="Iron_dep_repressor"/>
</dbReference>
<dbReference type="InterPro" id="IPR001367">
    <property type="entry name" value="Fe_dep_repressor"/>
</dbReference>
<dbReference type="InterPro" id="IPR036390">
    <property type="entry name" value="WH_DNA-bd_sf"/>
</dbReference>
<reference evidence="8 9" key="1">
    <citation type="submission" date="2018-09" db="EMBL/GenBank/DDBJ databases">
        <title>Arachidicoccus sp. nov., a bacterium isolated from soil.</title>
        <authorList>
            <person name="Weon H.-Y."/>
            <person name="Kwon S.-W."/>
            <person name="Lee S.A."/>
        </authorList>
    </citation>
    <scope>NUCLEOTIDE SEQUENCE [LARGE SCALE GENOMIC DNA]</scope>
    <source>
        <strain evidence="8 9">KIS59-12</strain>
    </source>
</reference>
<dbReference type="PROSITE" id="PS50944">
    <property type="entry name" value="HTH_DTXR"/>
    <property type="match status" value="1"/>
</dbReference>
<keyword evidence="4" id="KW-0238">DNA-binding</keyword>
<evidence type="ECO:0000313" key="8">
    <source>
        <dbReference type="EMBL" id="AYD48676.1"/>
    </source>
</evidence>
<evidence type="ECO:0000259" key="7">
    <source>
        <dbReference type="PROSITE" id="PS50944"/>
    </source>
</evidence>
<evidence type="ECO:0000256" key="1">
    <source>
        <dbReference type="ARBA" id="ARBA00007871"/>
    </source>
</evidence>
<dbReference type="GO" id="GO:0046983">
    <property type="term" value="F:protein dimerization activity"/>
    <property type="evidence" value="ECO:0007669"/>
    <property type="project" value="InterPro"/>
</dbReference>
<dbReference type="GO" id="GO:0003700">
    <property type="term" value="F:DNA-binding transcription factor activity"/>
    <property type="evidence" value="ECO:0007669"/>
    <property type="project" value="InterPro"/>
</dbReference>
<dbReference type="Proteomes" id="UP000266118">
    <property type="component" value="Chromosome"/>
</dbReference>
<dbReference type="SUPFAM" id="SSF46785">
    <property type="entry name" value="Winged helix' DNA-binding domain"/>
    <property type="match status" value="1"/>
</dbReference>
<evidence type="ECO:0000313" key="9">
    <source>
        <dbReference type="Proteomes" id="UP000266118"/>
    </source>
</evidence>
<comment type="similarity">
    <text evidence="1">Belongs to the DtxR/MntR family.</text>
</comment>
<gene>
    <name evidence="8" type="ORF">D6B99_14335</name>
</gene>
<evidence type="ECO:0000256" key="6">
    <source>
        <dbReference type="ARBA" id="ARBA00025185"/>
    </source>
</evidence>
<keyword evidence="5" id="KW-0804">Transcription</keyword>
<evidence type="ECO:0000256" key="5">
    <source>
        <dbReference type="ARBA" id="ARBA00023163"/>
    </source>
</evidence>
<evidence type="ECO:0000256" key="2">
    <source>
        <dbReference type="ARBA" id="ARBA00022386"/>
    </source>
</evidence>
<dbReference type="PANTHER" id="PTHR33238">
    <property type="entry name" value="IRON (METAL) DEPENDENT REPRESSOR, DTXR FAMILY"/>
    <property type="match status" value="1"/>
</dbReference>
<dbReference type="Pfam" id="PF04023">
    <property type="entry name" value="FeoA"/>
    <property type="match status" value="1"/>
</dbReference>
<evidence type="ECO:0000256" key="4">
    <source>
        <dbReference type="ARBA" id="ARBA00023125"/>
    </source>
</evidence>
<dbReference type="KEGG" id="ark:D6B99_14335"/>
<dbReference type="EMBL" id="CP032489">
    <property type="protein sequence ID" value="AYD48676.1"/>
    <property type="molecule type" value="Genomic_DNA"/>
</dbReference>
<dbReference type="SMART" id="SM00529">
    <property type="entry name" value="HTH_DTXR"/>
    <property type="match status" value="1"/>
</dbReference>
<accession>A0A386HT37</accession>
<keyword evidence="3" id="KW-0805">Transcription regulation</keyword>
<sequence>MNNSLAEENYLKALFHLRGKSGEVNVNDLSKNLNIKMPTVTSMMKKLAEKKLVYYEKYKPLRLTEKGKKEAGLIIRKHRLTEMFLVTKMQFGWEEVHDIAEQIEHIQSPIFFEKMDELLGHPTIDPHGSPIPDSIGNIATKSYPKLSNCKVGGKVKLAALLNTNSEFLKFLNSRELKLGLKITIKSIEPFDGSMEVSYGKRDSEVLSKIVCERLLVDGAPTA</sequence>
<dbReference type="PANTHER" id="PTHR33238:SF7">
    <property type="entry name" value="IRON-DEPENDENT TRANSCRIPTIONAL REGULATOR"/>
    <property type="match status" value="1"/>
</dbReference>
<dbReference type="InterPro" id="IPR036388">
    <property type="entry name" value="WH-like_DNA-bd_sf"/>
</dbReference>
<dbReference type="RefSeq" id="WP_119989656.1">
    <property type="nucleotide sequence ID" value="NZ_CP032489.1"/>
</dbReference>
<organism evidence="8 9">
    <name type="scientific">Arachidicoccus soli</name>
    <dbReference type="NCBI Taxonomy" id="2341117"/>
    <lineage>
        <taxon>Bacteria</taxon>
        <taxon>Pseudomonadati</taxon>
        <taxon>Bacteroidota</taxon>
        <taxon>Chitinophagia</taxon>
        <taxon>Chitinophagales</taxon>
        <taxon>Chitinophagaceae</taxon>
        <taxon>Arachidicoccus</taxon>
    </lineage>
</organism>
<dbReference type="InterPro" id="IPR022687">
    <property type="entry name" value="HTH_DTXR"/>
</dbReference>
<proteinExistence type="inferred from homology"/>
<protein>
    <recommendedName>
        <fullName evidence="2">Transcriptional regulator MntR</fullName>
    </recommendedName>
</protein>
<dbReference type="InterPro" id="IPR007167">
    <property type="entry name" value="Fe-transptr_FeoA-like"/>
</dbReference>
<dbReference type="InterPro" id="IPR050536">
    <property type="entry name" value="DtxR_MntR_Metal-Reg"/>
</dbReference>
<dbReference type="Gene3D" id="1.10.10.10">
    <property type="entry name" value="Winged helix-like DNA-binding domain superfamily/Winged helix DNA-binding domain"/>
    <property type="match status" value="1"/>
</dbReference>